<reference evidence="1" key="1">
    <citation type="submission" date="2023-03" db="EMBL/GenBank/DDBJ databases">
        <title>Complete genome of Cladonia borealis.</title>
        <authorList>
            <person name="Park H."/>
        </authorList>
    </citation>
    <scope>NUCLEOTIDE SEQUENCE</scope>
    <source>
        <strain evidence="1">ANT050790</strain>
    </source>
</reference>
<dbReference type="EMBL" id="JAFEKC020000015">
    <property type="protein sequence ID" value="KAK0510467.1"/>
    <property type="molecule type" value="Genomic_DNA"/>
</dbReference>
<keyword evidence="2" id="KW-1185">Reference proteome</keyword>
<gene>
    <name evidence="1" type="ORF">JMJ35_006899</name>
</gene>
<accession>A0AA39QWD3</accession>
<organism evidence="1 2">
    <name type="scientific">Cladonia borealis</name>
    <dbReference type="NCBI Taxonomy" id="184061"/>
    <lineage>
        <taxon>Eukaryota</taxon>
        <taxon>Fungi</taxon>
        <taxon>Dikarya</taxon>
        <taxon>Ascomycota</taxon>
        <taxon>Pezizomycotina</taxon>
        <taxon>Lecanoromycetes</taxon>
        <taxon>OSLEUM clade</taxon>
        <taxon>Lecanoromycetidae</taxon>
        <taxon>Lecanorales</taxon>
        <taxon>Lecanorineae</taxon>
        <taxon>Cladoniaceae</taxon>
        <taxon>Cladonia</taxon>
    </lineage>
</organism>
<sequence length="236" mass="26952">MIVAPYSSDTFNTLPSLGHARELFKNRQGEDAVQHLLDLIEQQGMEQKFGVILLHRHFDLQKNEALVDTNGTSTSWRIDETPDATTFKKYNGEIIPHSWMIQDDGQLAPYEFAFSPTLSRDDDTPDFDMKDIQFLDEFSHLVQLLGMKDVFGLCSMKGRTQKTMEVTEKGANVTFPLEDNYDFNKATDDVIPAMWGYFSGNTKDQSSDGLGLPVVRGCYQWCQGPYENHTWYHDTT</sequence>
<evidence type="ECO:0000313" key="1">
    <source>
        <dbReference type="EMBL" id="KAK0510467.1"/>
    </source>
</evidence>
<comment type="caution">
    <text evidence="1">The sequence shown here is derived from an EMBL/GenBank/DDBJ whole genome shotgun (WGS) entry which is preliminary data.</text>
</comment>
<dbReference type="Proteomes" id="UP001166286">
    <property type="component" value="Unassembled WGS sequence"/>
</dbReference>
<name>A0AA39QWD3_9LECA</name>
<protein>
    <submittedName>
        <fullName evidence="1">Uncharacterized protein</fullName>
    </submittedName>
</protein>
<evidence type="ECO:0000313" key="2">
    <source>
        <dbReference type="Proteomes" id="UP001166286"/>
    </source>
</evidence>
<dbReference type="AlphaFoldDB" id="A0AA39QWD3"/>
<proteinExistence type="predicted"/>